<evidence type="ECO:0000313" key="2">
    <source>
        <dbReference type="EMBL" id="TGK06488.1"/>
    </source>
</evidence>
<dbReference type="AlphaFoldDB" id="A0A4R9G4N9"/>
<dbReference type="PROSITE" id="PS51819">
    <property type="entry name" value="VOC"/>
    <property type="match status" value="1"/>
</dbReference>
<feature type="domain" description="VOC" evidence="1">
    <location>
        <begin position="4"/>
        <end position="127"/>
    </location>
</feature>
<dbReference type="InterPro" id="IPR004360">
    <property type="entry name" value="Glyas_Fos-R_dOase_dom"/>
</dbReference>
<dbReference type="CDD" id="cd07251">
    <property type="entry name" value="VOC_like"/>
    <property type="match status" value="1"/>
</dbReference>
<evidence type="ECO:0000259" key="1">
    <source>
        <dbReference type="PROSITE" id="PS51819"/>
    </source>
</evidence>
<dbReference type="OrthoDB" id="9815599at2"/>
<dbReference type="EMBL" id="RQET01000013">
    <property type="protein sequence ID" value="TGK06488.1"/>
    <property type="molecule type" value="Genomic_DNA"/>
</dbReference>
<sequence length="142" mass="15777">MEPRISIVTLGVSDLERSVRFYQDGLKWPLSSASEAAIAFFRTGGIVLALFPKEELAKDAEVSSKGNGFHGFTLAHNVREKAEVDETLEFVRKAGGKILKPAHDAFWGGRSGYFADPDDFLWEVAWNPHFPLRKDGSIELPV</sequence>
<organism evidence="2 3">
    <name type="scientific">Leptospira fletcheri</name>
    <dbReference type="NCBI Taxonomy" id="2484981"/>
    <lineage>
        <taxon>Bacteria</taxon>
        <taxon>Pseudomonadati</taxon>
        <taxon>Spirochaetota</taxon>
        <taxon>Spirochaetia</taxon>
        <taxon>Leptospirales</taxon>
        <taxon>Leptospiraceae</taxon>
        <taxon>Leptospira</taxon>
    </lineage>
</organism>
<dbReference type="PANTHER" id="PTHR36503:SF1">
    <property type="entry name" value="BLR2520 PROTEIN"/>
    <property type="match status" value="1"/>
</dbReference>
<accession>A0A4R9G4N9</accession>
<dbReference type="InterPro" id="IPR037523">
    <property type="entry name" value="VOC_core"/>
</dbReference>
<dbReference type="SUPFAM" id="SSF54593">
    <property type="entry name" value="Glyoxalase/Bleomycin resistance protein/Dihydroxybiphenyl dioxygenase"/>
    <property type="match status" value="1"/>
</dbReference>
<reference evidence="2" key="1">
    <citation type="journal article" date="2019" name="PLoS Negl. Trop. Dis.">
        <title>Revisiting the worldwide diversity of Leptospira species in the environment.</title>
        <authorList>
            <person name="Vincent A.T."/>
            <person name="Schiettekatte O."/>
            <person name="Bourhy P."/>
            <person name="Veyrier F.J."/>
            <person name="Picardeau M."/>
        </authorList>
    </citation>
    <scope>NUCLEOTIDE SEQUENCE [LARGE SCALE GENOMIC DNA]</scope>
    <source>
        <strain evidence="2">SSW15</strain>
    </source>
</reference>
<dbReference type="RefSeq" id="WP_135769171.1">
    <property type="nucleotide sequence ID" value="NZ_RQET01000013.1"/>
</dbReference>
<dbReference type="Proteomes" id="UP000298458">
    <property type="component" value="Unassembled WGS sequence"/>
</dbReference>
<comment type="caution">
    <text evidence="2">The sequence shown here is derived from an EMBL/GenBank/DDBJ whole genome shotgun (WGS) entry which is preliminary data.</text>
</comment>
<protein>
    <submittedName>
        <fullName evidence="2">VOC family protein</fullName>
    </submittedName>
</protein>
<keyword evidence="3" id="KW-1185">Reference proteome</keyword>
<dbReference type="PANTHER" id="PTHR36503">
    <property type="entry name" value="BLR2520 PROTEIN"/>
    <property type="match status" value="1"/>
</dbReference>
<name>A0A4R9G4N9_9LEPT</name>
<evidence type="ECO:0000313" key="3">
    <source>
        <dbReference type="Proteomes" id="UP000298458"/>
    </source>
</evidence>
<gene>
    <name evidence="2" type="ORF">EHO60_15780</name>
</gene>
<dbReference type="Gene3D" id="3.10.180.10">
    <property type="entry name" value="2,3-Dihydroxybiphenyl 1,2-Dioxygenase, domain 1"/>
    <property type="match status" value="1"/>
</dbReference>
<dbReference type="InterPro" id="IPR029068">
    <property type="entry name" value="Glyas_Bleomycin-R_OHBP_Dase"/>
</dbReference>
<proteinExistence type="predicted"/>
<dbReference type="Pfam" id="PF00903">
    <property type="entry name" value="Glyoxalase"/>
    <property type="match status" value="1"/>
</dbReference>